<dbReference type="PANTHER" id="PTHR43544">
    <property type="entry name" value="SHORT-CHAIN DEHYDROGENASE/REDUCTASE"/>
    <property type="match status" value="1"/>
</dbReference>
<dbReference type="AlphaFoldDB" id="A0A8C9S5B7"/>
<dbReference type="Ensembl" id="ENSSFOT00015033265.2">
    <property type="protein sequence ID" value="ENSSFOP00015032901.2"/>
    <property type="gene ID" value="ENSSFOG00015021027.2"/>
</dbReference>
<dbReference type="PRINTS" id="PR00080">
    <property type="entry name" value="SDRFAMILY"/>
</dbReference>
<dbReference type="GeneTree" id="ENSGT00940000165046"/>
<dbReference type="InterPro" id="IPR002347">
    <property type="entry name" value="SDR_fam"/>
</dbReference>
<sequence length="238" mass="25215">MKGGFSQCRSVLITGSSRGLGLHMVNMLVNSPQRPNVIIATARNPATAQVKQIFTYVTSQASVERAFKEVASLVGPGGLNCLINNAAVSMSTDLEKVTAEAMLKTFESNAVSPLMVTKAFLPLLRAAAAQVPGMGIHRAAVVNMSSVLGSIQLNWGSGAYRNYAYRTSKAALNMVTRCLANDLGSEGILCMDLHPDLGGPHADLSVEESVSSVLSVVAGLSEKDHGGYWDYSGKILLW</sequence>
<reference evidence="2" key="3">
    <citation type="submission" date="2025-09" db="UniProtKB">
        <authorList>
            <consortium name="Ensembl"/>
        </authorList>
    </citation>
    <scope>IDENTIFICATION</scope>
</reference>
<proteinExistence type="inferred from homology"/>
<evidence type="ECO:0000313" key="2">
    <source>
        <dbReference type="Ensembl" id="ENSSFOP00015032901.2"/>
    </source>
</evidence>
<dbReference type="InterPro" id="IPR036291">
    <property type="entry name" value="NAD(P)-bd_dom_sf"/>
</dbReference>
<dbReference type="GO" id="GO:0016491">
    <property type="term" value="F:oxidoreductase activity"/>
    <property type="evidence" value="ECO:0007669"/>
    <property type="project" value="TreeGrafter"/>
</dbReference>
<reference evidence="2 3" key="1">
    <citation type="submission" date="2019-04" db="EMBL/GenBank/DDBJ databases">
        <authorList>
            <consortium name="Wellcome Sanger Institute Data Sharing"/>
        </authorList>
    </citation>
    <scope>NUCLEOTIDE SEQUENCE [LARGE SCALE GENOMIC DNA]</scope>
</reference>
<organism evidence="2 3">
    <name type="scientific">Scleropages formosus</name>
    <name type="common">Asian bonytongue</name>
    <name type="synonym">Osteoglossum formosum</name>
    <dbReference type="NCBI Taxonomy" id="113540"/>
    <lineage>
        <taxon>Eukaryota</taxon>
        <taxon>Metazoa</taxon>
        <taxon>Chordata</taxon>
        <taxon>Craniata</taxon>
        <taxon>Vertebrata</taxon>
        <taxon>Euteleostomi</taxon>
        <taxon>Actinopterygii</taxon>
        <taxon>Neopterygii</taxon>
        <taxon>Teleostei</taxon>
        <taxon>Osteoglossocephala</taxon>
        <taxon>Osteoglossomorpha</taxon>
        <taxon>Osteoglossiformes</taxon>
        <taxon>Osteoglossidae</taxon>
        <taxon>Scleropages</taxon>
    </lineage>
</organism>
<name>A0A8C9S5B7_SCLFO</name>
<protein>
    <submittedName>
        <fullName evidence="2">Zgc:110339</fullName>
    </submittedName>
</protein>
<dbReference type="PANTHER" id="PTHR43544:SF20">
    <property type="entry name" value="C-FACTOR"/>
    <property type="match status" value="1"/>
</dbReference>
<evidence type="ECO:0000313" key="3">
    <source>
        <dbReference type="Proteomes" id="UP000694397"/>
    </source>
</evidence>
<dbReference type="Pfam" id="PF00106">
    <property type="entry name" value="adh_short"/>
    <property type="match status" value="1"/>
</dbReference>
<dbReference type="Gene3D" id="3.40.50.720">
    <property type="entry name" value="NAD(P)-binding Rossmann-like Domain"/>
    <property type="match status" value="1"/>
</dbReference>
<dbReference type="GO" id="GO:0005737">
    <property type="term" value="C:cytoplasm"/>
    <property type="evidence" value="ECO:0007669"/>
    <property type="project" value="TreeGrafter"/>
</dbReference>
<comment type="similarity">
    <text evidence="1">Belongs to the short-chain dehydrogenases/reductases (SDR) family.</text>
</comment>
<evidence type="ECO:0000256" key="1">
    <source>
        <dbReference type="RuleBase" id="RU000363"/>
    </source>
</evidence>
<dbReference type="SUPFAM" id="SSF51735">
    <property type="entry name" value="NAD(P)-binding Rossmann-fold domains"/>
    <property type="match status" value="1"/>
</dbReference>
<accession>A0A8C9S5B7</accession>
<dbReference type="Proteomes" id="UP000694397">
    <property type="component" value="Chromosome 5"/>
</dbReference>
<dbReference type="PRINTS" id="PR00081">
    <property type="entry name" value="GDHRDH"/>
</dbReference>
<keyword evidence="3" id="KW-1185">Reference proteome</keyword>
<reference evidence="2" key="2">
    <citation type="submission" date="2025-08" db="UniProtKB">
        <authorList>
            <consortium name="Ensembl"/>
        </authorList>
    </citation>
    <scope>IDENTIFICATION</scope>
</reference>
<dbReference type="InterPro" id="IPR051468">
    <property type="entry name" value="Fungal_SecMetab_SDRs"/>
</dbReference>